<evidence type="ECO:0000256" key="6">
    <source>
        <dbReference type="PROSITE-ProRule" id="PRU01331"/>
    </source>
</evidence>
<proteinExistence type="inferred from homology"/>
<evidence type="ECO:0000256" key="1">
    <source>
        <dbReference type="ARBA" id="ARBA00009897"/>
    </source>
</evidence>
<dbReference type="GO" id="GO:0005737">
    <property type="term" value="C:cytoplasm"/>
    <property type="evidence" value="ECO:0007669"/>
    <property type="project" value="TreeGrafter"/>
</dbReference>
<name>A0AAD9KKQ7_RIDPI</name>
<evidence type="ECO:0000256" key="5">
    <source>
        <dbReference type="ARBA" id="ARBA00042675"/>
    </source>
</evidence>
<organism evidence="9 10">
    <name type="scientific">Ridgeia piscesae</name>
    <name type="common">Tubeworm</name>
    <dbReference type="NCBI Taxonomy" id="27915"/>
    <lineage>
        <taxon>Eukaryota</taxon>
        <taxon>Metazoa</taxon>
        <taxon>Spiralia</taxon>
        <taxon>Lophotrochozoa</taxon>
        <taxon>Annelida</taxon>
        <taxon>Polychaeta</taxon>
        <taxon>Sedentaria</taxon>
        <taxon>Canalipalpata</taxon>
        <taxon>Sabellida</taxon>
        <taxon>Siboglinidae</taxon>
        <taxon>Ridgeia</taxon>
    </lineage>
</organism>
<evidence type="ECO:0000256" key="2">
    <source>
        <dbReference type="ARBA" id="ARBA00037583"/>
    </source>
</evidence>
<dbReference type="Proteomes" id="UP001209878">
    <property type="component" value="Unassembled WGS sequence"/>
</dbReference>
<dbReference type="SMART" id="SM01230">
    <property type="entry name" value="Gln-synt_C"/>
    <property type="match status" value="1"/>
</dbReference>
<evidence type="ECO:0000313" key="10">
    <source>
        <dbReference type="Proteomes" id="UP001209878"/>
    </source>
</evidence>
<evidence type="ECO:0000256" key="7">
    <source>
        <dbReference type="RuleBase" id="RU000384"/>
    </source>
</evidence>
<dbReference type="GO" id="GO:0006542">
    <property type="term" value="P:glutamine biosynthetic process"/>
    <property type="evidence" value="ECO:0007669"/>
    <property type="project" value="InterPro"/>
</dbReference>
<comment type="similarity">
    <text evidence="1 6 7">Belongs to the glutamine synthetase family.</text>
</comment>
<evidence type="ECO:0000256" key="3">
    <source>
        <dbReference type="ARBA" id="ARBA00038790"/>
    </source>
</evidence>
<keyword evidence="10" id="KW-1185">Reference proteome</keyword>
<dbReference type="PROSITE" id="PS51987">
    <property type="entry name" value="GS_CATALYTIC"/>
    <property type="match status" value="1"/>
</dbReference>
<feature type="domain" description="GS catalytic" evidence="8">
    <location>
        <begin position="124"/>
        <end position="448"/>
    </location>
</feature>
<dbReference type="InterPro" id="IPR014746">
    <property type="entry name" value="Gln_synth/guanido_kin_cat_dom"/>
</dbReference>
<dbReference type="SUPFAM" id="SSF55931">
    <property type="entry name" value="Glutamine synthetase/guanido kinase"/>
    <property type="match status" value="1"/>
</dbReference>
<dbReference type="SUPFAM" id="SSF54368">
    <property type="entry name" value="Glutamine synthetase, N-terminal domain"/>
    <property type="match status" value="1"/>
</dbReference>
<dbReference type="InterPro" id="IPR036651">
    <property type="entry name" value="Gln_synt_N_sf"/>
</dbReference>
<dbReference type="InterPro" id="IPR008146">
    <property type="entry name" value="Gln_synth_cat_dom"/>
</dbReference>
<gene>
    <name evidence="9" type="ORF">NP493_883g01013</name>
</gene>
<dbReference type="Gene3D" id="3.10.20.70">
    <property type="entry name" value="Glutamine synthetase, N-terminal domain"/>
    <property type="match status" value="1"/>
</dbReference>
<sequence length="448" mass="50639">MSCLNASIETTKNTSLCQIEDFDFVRFTFADIHGISRGKSIPKRHVSRFMEEGLDLYAGATAFGVGCEILNYPEVVAVSFGNLMLVPCLDTLHALPWVTPEKHRVGEILCETRWMDGNPQEMCPRFIARKQLESMRDHGYTLTSAFEFEFMLTDAESKQPLFSDHNLFSHYKFAPYEPFMYEFDSFLAGSGVDIESYQLEYSHGQFEVATNAASGIRTPDMGFILKEALKEICVQKHQRATFMTKPSATQFANGLHFNHSVFNLAGSNLFYDAESDSNLSDIARYWLAGLVAHAGALVAICSPTVNCYRRLHQPWTPGIANWAISDRMTCFRVKAKNEKRTYIENRIPGGSANPYLVVAATVAAGMDGVKRKLKCPVEKEDGAKRLPDTLSQALQELQSDVIMVEALGEQFVRWFVKVKTEVELEQLKDVDITKMDVEKERQLYFEML</sequence>
<comment type="function">
    <text evidence="2">May act as a component of the cytoskeleton or as a chaperone for the reorganization of intermediate filament proteins during terminal differentiation in the lens. Does not seem to have enzymatic activity.</text>
</comment>
<dbReference type="EMBL" id="JAODUO010000883">
    <property type="protein sequence ID" value="KAK2173343.1"/>
    <property type="molecule type" value="Genomic_DNA"/>
</dbReference>
<dbReference type="Gene3D" id="3.30.590.10">
    <property type="entry name" value="Glutamine synthetase/guanido kinase, catalytic domain"/>
    <property type="match status" value="1"/>
</dbReference>
<evidence type="ECO:0000259" key="8">
    <source>
        <dbReference type="PROSITE" id="PS51987"/>
    </source>
</evidence>
<dbReference type="GO" id="GO:0016020">
    <property type="term" value="C:membrane"/>
    <property type="evidence" value="ECO:0007669"/>
    <property type="project" value="TreeGrafter"/>
</dbReference>
<dbReference type="Pfam" id="PF00120">
    <property type="entry name" value="Gln-synt_C"/>
    <property type="match status" value="1"/>
</dbReference>
<dbReference type="GO" id="GO:0004356">
    <property type="term" value="F:glutamine synthetase activity"/>
    <property type="evidence" value="ECO:0007669"/>
    <property type="project" value="InterPro"/>
</dbReference>
<dbReference type="PANTHER" id="PTHR43407:SF1">
    <property type="entry name" value="LENGSIN"/>
    <property type="match status" value="1"/>
</dbReference>
<dbReference type="AlphaFoldDB" id="A0AAD9KKQ7"/>
<accession>A0AAD9KKQ7</accession>
<protein>
    <recommendedName>
        <fullName evidence="4">Lengsin</fullName>
    </recommendedName>
    <alternativeName>
        <fullName evidence="5">Glutamate-ammonia ligase domain-containing protein 1</fullName>
    </alternativeName>
</protein>
<comment type="subunit">
    <text evidence="3">Dodecamer. Interacts with BFSP2 and VIM.</text>
</comment>
<reference evidence="9" key="1">
    <citation type="journal article" date="2023" name="Mol. Biol. Evol.">
        <title>Third-Generation Sequencing Reveals the Adaptive Role of the Epigenome in Three Deep-Sea Polychaetes.</title>
        <authorList>
            <person name="Perez M."/>
            <person name="Aroh O."/>
            <person name="Sun Y."/>
            <person name="Lan Y."/>
            <person name="Juniper S.K."/>
            <person name="Young C.R."/>
            <person name="Angers B."/>
            <person name="Qian P.Y."/>
        </authorList>
    </citation>
    <scope>NUCLEOTIDE SEQUENCE</scope>
    <source>
        <strain evidence="9">R07B-5</strain>
    </source>
</reference>
<comment type="caution">
    <text evidence="9">The sequence shown here is derived from an EMBL/GenBank/DDBJ whole genome shotgun (WGS) entry which is preliminary data.</text>
</comment>
<dbReference type="PANTHER" id="PTHR43407">
    <property type="entry name" value="GLUTAMINE SYNTHETASE"/>
    <property type="match status" value="1"/>
</dbReference>
<evidence type="ECO:0000256" key="4">
    <source>
        <dbReference type="ARBA" id="ARBA00039404"/>
    </source>
</evidence>
<evidence type="ECO:0000313" key="9">
    <source>
        <dbReference type="EMBL" id="KAK2173343.1"/>
    </source>
</evidence>